<dbReference type="EMBL" id="MLIK01000004">
    <property type="protein sequence ID" value="OHU31331.1"/>
    <property type="molecule type" value="Genomic_DNA"/>
</dbReference>
<evidence type="ECO:0000256" key="3">
    <source>
        <dbReference type="ARBA" id="ARBA00023136"/>
    </source>
</evidence>
<evidence type="ECO:0000259" key="5">
    <source>
        <dbReference type="Pfam" id="PF00905"/>
    </source>
</evidence>
<sequence length="600" mass="63992">MAVAAIQLFTLQGPRAAGLRAEASGQLKVTETEKALRGTIVDRAGNKLAFTIEARALTFQPKKIREQLNKAWEKSQEILNDPGKSDAAKAAAKKIRSVDPEQRLQDIAAGVSAKLGNKPDAKSLLKKIRSDESFVYLARSVDPAIATAITKEFQEVGAERQDIRQYPGGSLAANIVGSIDWEGYGLLGLEDSLDSSLAGKDGSLTYDRGSDGAVIPGSYRDRHNAVNGSTVELTLDNDIQFYVQQQVQQARDLSDARSVSAVVLDSKTGEVLAMANDNTFDPSQNLGKQGNREMGNPSVSSPFEPGSVNKVITASAVIENDLSNPDEVLQVPGSINMGGVTVRDAWPHGTVPFTTTGVFGKSSNVGTLMLAQRVGPERFMDLVDKFGLGQRTGVGLPGESAGIVPPIEQWSGSTFSNLPIGQGLSMTLLQMTGMYQAIANDGVRIPPRIVKSITASDGTRKEEPRPESVQVVNAGTARTVRNMLRAVLQPDARQIQNGTGASGAVDGYQLSGKTGTAQQINPACGCYFDDVYWITFAGIATTDDPRYVVGIEMNAPKRGSDGSSHMTAAPLFHNIASWLMRRENVPLSPDPGPPLILQAT</sequence>
<dbReference type="PANTHER" id="PTHR30627:SF1">
    <property type="entry name" value="PEPTIDOGLYCAN D,D-TRANSPEPTIDASE FTSI"/>
    <property type="match status" value="1"/>
</dbReference>
<comment type="caution">
    <text evidence="7">The sequence shown here is derived from an EMBL/GenBank/DDBJ whole genome shotgun (WGS) entry which is preliminary data.</text>
</comment>
<dbReference type="Pfam" id="PF00905">
    <property type="entry name" value="Transpeptidase"/>
    <property type="match status" value="1"/>
</dbReference>
<feature type="region of interest" description="Disordered" evidence="4">
    <location>
        <begin position="282"/>
        <end position="306"/>
    </location>
</feature>
<gene>
    <name evidence="7" type="ORF">BKG76_00595</name>
</gene>
<feature type="domain" description="Penicillin-binding protein transpeptidase" evidence="5">
    <location>
        <begin position="260"/>
        <end position="575"/>
    </location>
</feature>
<keyword evidence="7" id="KW-0132">Cell division</keyword>
<dbReference type="Proteomes" id="UP000179616">
    <property type="component" value="Unassembled WGS sequence"/>
</dbReference>
<keyword evidence="3" id="KW-0472">Membrane</keyword>
<comment type="similarity">
    <text evidence="2">Belongs to the transpeptidase family.</text>
</comment>
<evidence type="ECO:0000313" key="8">
    <source>
        <dbReference type="Proteomes" id="UP000179616"/>
    </source>
</evidence>
<dbReference type="Pfam" id="PF03717">
    <property type="entry name" value="PBP_dimer"/>
    <property type="match status" value="1"/>
</dbReference>
<name>A0A1S1LEF9_9MYCO</name>
<dbReference type="InterPro" id="IPR012338">
    <property type="entry name" value="Beta-lactam/transpept-like"/>
</dbReference>
<feature type="domain" description="Penicillin-binding protein dimerisation" evidence="6">
    <location>
        <begin position="33"/>
        <end position="216"/>
    </location>
</feature>
<dbReference type="SUPFAM" id="SSF56519">
    <property type="entry name" value="Penicillin binding protein dimerisation domain"/>
    <property type="match status" value="1"/>
</dbReference>
<dbReference type="Gene3D" id="3.40.710.10">
    <property type="entry name" value="DD-peptidase/beta-lactamase superfamily"/>
    <property type="match status" value="1"/>
</dbReference>
<dbReference type="SUPFAM" id="SSF56601">
    <property type="entry name" value="beta-lactamase/transpeptidase-like"/>
    <property type="match status" value="1"/>
</dbReference>
<organism evidence="7 8">
    <name type="scientific">Mycobacteroides franklinii</name>
    <dbReference type="NCBI Taxonomy" id="948102"/>
    <lineage>
        <taxon>Bacteria</taxon>
        <taxon>Bacillati</taxon>
        <taxon>Actinomycetota</taxon>
        <taxon>Actinomycetes</taxon>
        <taxon>Mycobacteriales</taxon>
        <taxon>Mycobacteriaceae</taxon>
        <taxon>Mycobacteroides</taxon>
    </lineage>
</organism>
<protein>
    <submittedName>
        <fullName evidence="7">Cell division protein FtsI</fullName>
    </submittedName>
</protein>
<dbReference type="PANTHER" id="PTHR30627">
    <property type="entry name" value="PEPTIDOGLYCAN D,D-TRANSPEPTIDASE"/>
    <property type="match status" value="1"/>
</dbReference>
<evidence type="ECO:0000256" key="1">
    <source>
        <dbReference type="ARBA" id="ARBA00004370"/>
    </source>
</evidence>
<accession>A0A1S1LEF9</accession>
<dbReference type="InterPro" id="IPR036138">
    <property type="entry name" value="PBP_dimer_sf"/>
</dbReference>
<evidence type="ECO:0000256" key="4">
    <source>
        <dbReference type="SAM" id="MobiDB-lite"/>
    </source>
</evidence>
<dbReference type="Gene3D" id="3.30.450.330">
    <property type="match status" value="1"/>
</dbReference>
<dbReference type="InterPro" id="IPR005311">
    <property type="entry name" value="PBP_dimer"/>
</dbReference>
<dbReference type="AlphaFoldDB" id="A0A1S1LEF9"/>
<evidence type="ECO:0000256" key="2">
    <source>
        <dbReference type="ARBA" id="ARBA00007171"/>
    </source>
</evidence>
<proteinExistence type="inferred from homology"/>
<reference evidence="7 8" key="1">
    <citation type="submission" date="2016-10" db="EMBL/GenBank/DDBJ databases">
        <title>Evaluation of Human, Veterinary and Environmental Mycobacterium chelonae Isolates by Core Genome Phylogenomic Analysis, Targeted Gene Comparison, and Anti-microbial Susceptibility Patterns: A Tale of Mistaken Identities.</title>
        <authorList>
            <person name="Fogelson S.B."/>
            <person name="Camus A.C."/>
            <person name="Lorenz W."/>
            <person name="Vasireddy R."/>
            <person name="Vasireddy S."/>
            <person name="Smith T."/>
            <person name="Brown-Elliott B.A."/>
            <person name="Wallace R.J.Jr."/>
            <person name="Hasan N.A."/>
            <person name="Reischl U."/>
            <person name="Sanchez S."/>
        </authorList>
    </citation>
    <scope>NUCLEOTIDE SEQUENCE [LARGE SCALE GENOMIC DNA]</scope>
    <source>
        <strain evidence="7 8">1559</strain>
    </source>
</reference>
<dbReference type="InterPro" id="IPR050515">
    <property type="entry name" value="Beta-lactam/transpept"/>
</dbReference>
<dbReference type="InterPro" id="IPR001460">
    <property type="entry name" value="PCN-bd_Tpept"/>
</dbReference>
<dbReference type="STRING" id="948102.BKG76_00595"/>
<comment type="subcellular location">
    <subcellularLocation>
        <location evidence="1">Membrane</location>
    </subcellularLocation>
</comment>
<dbReference type="GO" id="GO:0071555">
    <property type="term" value="P:cell wall organization"/>
    <property type="evidence" value="ECO:0007669"/>
    <property type="project" value="TreeGrafter"/>
</dbReference>
<keyword evidence="7" id="KW-0131">Cell cycle</keyword>
<evidence type="ECO:0000259" key="6">
    <source>
        <dbReference type="Pfam" id="PF03717"/>
    </source>
</evidence>
<dbReference type="Gene3D" id="3.90.1310.10">
    <property type="entry name" value="Penicillin-binding protein 2a (Domain 2)"/>
    <property type="match status" value="1"/>
</dbReference>
<dbReference type="GO" id="GO:0008658">
    <property type="term" value="F:penicillin binding"/>
    <property type="evidence" value="ECO:0007669"/>
    <property type="project" value="InterPro"/>
</dbReference>
<dbReference type="GO" id="GO:0051301">
    <property type="term" value="P:cell division"/>
    <property type="evidence" value="ECO:0007669"/>
    <property type="project" value="UniProtKB-KW"/>
</dbReference>
<dbReference type="GO" id="GO:0005886">
    <property type="term" value="C:plasma membrane"/>
    <property type="evidence" value="ECO:0007669"/>
    <property type="project" value="TreeGrafter"/>
</dbReference>
<evidence type="ECO:0000313" key="7">
    <source>
        <dbReference type="EMBL" id="OHU31331.1"/>
    </source>
</evidence>